<evidence type="ECO:0000313" key="2">
    <source>
        <dbReference type="EMBL" id="CAK0809668.1"/>
    </source>
</evidence>
<evidence type="ECO:0000313" key="3">
    <source>
        <dbReference type="Proteomes" id="UP001189429"/>
    </source>
</evidence>
<feature type="region of interest" description="Disordered" evidence="1">
    <location>
        <begin position="244"/>
        <end position="289"/>
    </location>
</feature>
<evidence type="ECO:0000256" key="1">
    <source>
        <dbReference type="SAM" id="MobiDB-lite"/>
    </source>
</evidence>
<protein>
    <submittedName>
        <fullName evidence="2">Uncharacterized protein</fullName>
    </submittedName>
</protein>
<keyword evidence="3" id="KW-1185">Reference proteome</keyword>
<gene>
    <name evidence="2" type="ORF">PCOR1329_LOCUS14868</name>
</gene>
<feature type="region of interest" description="Disordered" evidence="1">
    <location>
        <begin position="97"/>
        <end position="142"/>
    </location>
</feature>
<dbReference type="EMBL" id="CAUYUJ010004459">
    <property type="protein sequence ID" value="CAK0809668.1"/>
    <property type="molecule type" value="Genomic_DNA"/>
</dbReference>
<sequence>MTRTGRRGRRRHRRRHRTKTTITTTTTTTSYFVQAEGTARSSDHHRIPLLAQRGPAPASGDDLCTCSFFDAAPRSRYERTHGPDQLTLALCREPRARARADGPDSLASEAIRPGDWHPKPSDGGARSSAERAQRSDIGWSNSTPLTRGLPLASIRSYASQHLALSLPKGSVIMPRLPMTCTSASAPCAAASCLICSSVTFPRSSMTTITEQASICGMPSQPAPAGCWPACSARISGHVPRPAAARWRAPRAGRRPLAAGGQLGARPALDPVQQQRPRRRSAARRRSGPAAQELVLDGRVLWRVAAYQASDEPRGPVGGEHGGGGEREEAFAEGSEVPRPAERFPEPSPKTQQKLLRRREGF</sequence>
<name>A0ABN9R0P0_9DINO</name>
<feature type="compositionally biased region" description="Low complexity" evidence="1">
    <location>
        <begin position="254"/>
        <end position="274"/>
    </location>
</feature>
<reference evidence="2" key="1">
    <citation type="submission" date="2023-10" db="EMBL/GenBank/DDBJ databases">
        <authorList>
            <person name="Chen Y."/>
            <person name="Shah S."/>
            <person name="Dougan E. K."/>
            <person name="Thang M."/>
            <person name="Chan C."/>
        </authorList>
    </citation>
    <scope>NUCLEOTIDE SEQUENCE [LARGE SCALE GENOMIC DNA]</scope>
</reference>
<organism evidence="2 3">
    <name type="scientific">Prorocentrum cordatum</name>
    <dbReference type="NCBI Taxonomy" id="2364126"/>
    <lineage>
        <taxon>Eukaryota</taxon>
        <taxon>Sar</taxon>
        <taxon>Alveolata</taxon>
        <taxon>Dinophyceae</taxon>
        <taxon>Prorocentrales</taxon>
        <taxon>Prorocentraceae</taxon>
        <taxon>Prorocentrum</taxon>
    </lineage>
</organism>
<comment type="caution">
    <text evidence="2">The sequence shown here is derived from an EMBL/GenBank/DDBJ whole genome shotgun (WGS) entry which is preliminary data.</text>
</comment>
<proteinExistence type="predicted"/>
<accession>A0ABN9R0P0</accession>
<feature type="compositionally biased region" description="Basic residues" evidence="1">
    <location>
        <begin position="275"/>
        <end position="286"/>
    </location>
</feature>
<dbReference type="Proteomes" id="UP001189429">
    <property type="component" value="Unassembled WGS sequence"/>
</dbReference>
<feature type="region of interest" description="Disordered" evidence="1">
    <location>
        <begin position="306"/>
        <end position="361"/>
    </location>
</feature>